<feature type="transmembrane region" description="Helical" evidence="5">
    <location>
        <begin position="375"/>
        <end position="395"/>
    </location>
</feature>
<dbReference type="InterPro" id="IPR011701">
    <property type="entry name" value="MFS"/>
</dbReference>
<feature type="compositionally biased region" description="Polar residues" evidence="4">
    <location>
        <begin position="18"/>
        <end position="32"/>
    </location>
</feature>
<dbReference type="SUPFAM" id="SSF103473">
    <property type="entry name" value="MFS general substrate transporter"/>
    <property type="match status" value="1"/>
</dbReference>
<dbReference type="InterPro" id="IPR036259">
    <property type="entry name" value="MFS_trans_sf"/>
</dbReference>
<dbReference type="GO" id="GO:0022857">
    <property type="term" value="F:transmembrane transporter activity"/>
    <property type="evidence" value="ECO:0007669"/>
    <property type="project" value="InterPro"/>
</dbReference>
<dbReference type="Pfam" id="PF07690">
    <property type="entry name" value="MFS_1"/>
    <property type="match status" value="1"/>
</dbReference>
<reference evidence="7" key="1">
    <citation type="journal article" date="2020" name="BMC Genomics">
        <title>Correction to: Identification and distribution of gene clusters required for synthesis of sphingolipid metabolism inhibitors in diverse species of the filamentous fungus Fusarium.</title>
        <authorList>
            <person name="Kim H.S."/>
            <person name="Lohmar J.M."/>
            <person name="Busman M."/>
            <person name="Brown D.W."/>
            <person name="Naumann T.A."/>
            <person name="Divon H.H."/>
            <person name="Lysoe E."/>
            <person name="Uhlig S."/>
            <person name="Proctor R.H."/>
        </authorList>
    </citation>
    <scope>NUCLEOTIDE SEQUENCE</scope>
    <source>
        <strain evidence="7">NRRL 20472</strain>
    </source>
</reference>
<feature type="transmembrane region" description="Helical" evidence="5">
    <location>
        <begin position="175"/>
        <end position="195"/>
    </location>
</feature>
<evidence type="ECO:0000256" key="1">
    <source>
        <dbReference type="ARBA" id="ARBA00004141"/>
    </source>
</evidence>
<reference evidence="7" key="2">
    <citation type="submission" date="2020-05" db="EMBL/GenBank/DDBJ databases">
        <authorList>
            <person name="Kim H.-S."/>
            <person name="Proctor R.H."/>
            <person name="Brown D.W."/>
        </authorList>
    </citation>
    <scope>NUCLEOTIDE SEQUENCE</scope>
    <source>
        <strain evidence="7">NRRL 20472</strain>
    </source>
</reference>
<comment type="caution">
    <text evidence="7">The sequence shown here is derived from an EMBL/GenBank/DDBJ whole genome shotgun (WGS) entry which is preliminary data.</text>
</comment>
<name>A0A8H4XBV5_9HYPO</name>
<keyword evidence="5" id="KW-0812">Transmembrane</keyword>
<dbReference type="EMBL" id="JABEXW010000166">
    <property type="protein sequence ID" value="KAF4969302.1"/>
    <property type="molecule type" value="Genomic_DNA"/>
</dbReference>
<dbReference type="GO" id="GO:0016020">
    <property type="term" value="C:membrane"/>
    <property type="evidence" value="ECO:0007669"/>
    <property type="project" value="UniProtKB-SubCell"/>
</dbReference>
<evidence type="ECO:0000256" key="3">
    <source>
        <dbReference type="ARBA" id="ARBA00023180"/>
    </source>
</evidence>
<evidence type="ECO:0000313" key="7">
    <source>
        <dbReference type="EMBL" id="KAF4969302.1"/>
    </source>
</evidence>
<evidence type="ECO:0000256" key="2">
    <source>
        <dbReference type="ARBA" id="ARBA00006727"/>
    </source>
</evidence>
<feature type="transmembrane region" description="Helical" evidence="5">
    <location>
        <begin position="88"/>
        <end position="110"/>
    </location>
</feature>
<protein>
    <recommendedName>
        <fullName evidence="6">Major facilitator superfamily (MFS) profile domain-containing protein</fullName>
    </recommendedName>
</protein>
<comment type="similarity">
    <text evidence="2">Belongs to the major facilitator superfamily. Monocarboxylate porter (TC 2.A.1.13) family.</text>
</comment>
<dbReference type="CDD" id="cd17352">
    <property type="entry name" value="MFS_MCT_SLC16"/>
    <property type="match status" value="1"/>
</dbReference>
<evidence type="ECO:0000256" key="5">
    <source>
        <dbReference type="SAM" id="Phobius"/>
    </source>
</evidence>
<evidence type="ECO:0000256" key="4">
    <source>
        <dbReference type="SAM" id="MobiDB-lite"/>
    </source>
</evidence>
<accession>A0A8H4XBV5</accession>
<dbReference type="AlphaFoldDB" id="A0A8H4XBV5"/>
<feature type="transmembrane region" description="Helical" evidence="5">
    <location>
        <begin position="47"/>
        <end position="68"/>
    </location>
</feature>
<dbReference type="Gene3D" id="1.20.1250.20">
    <property type="entry name" value="MFS general substrate transporter like domains"/>
    <property type="match status" value="2"/>
</dbReference>
<feature type="transmembrane region" description="Helical" evidence="5">
    <location>
        <begin position="281"/>
        <end position="300"/>
    </location>
</feature>
<dbReference type="Proteomes" id="UP000622797">
    <property type="component" value="Unassembled WGS sequence"/>
</dbReference>
<keyword evidence="5" id="KW-1133">Transmembrane helix</keyword>
<dbReference type="PROSITE" id="PS50850">
    <property type="entry name" value="MFS"/>
    <property type="match status" value="1"/>
</dbReference>
<dbReference type="PANTHER" id="PTHR11360">
    <property type="entry name" value="MONOCARBOXYLATE TRANSPORTER"/>
    <property type="match status" value="1"/>
</dbReference>
<sequence>MSTAKPDKDPEHLIHPPNLTTSISSEENNTASDPLDLGEAPDGGLRAWLVAAGAACIFFSCLGFANSFGVLQEYYMSHQLQGNSADKIAWIGSISTFIQFAAGAISGPMFDRYGSWVLRPAAVTYVFATMMTSLCTEYWQFMLAQGVLMGISMGFLQVPAFAAVSQYFDKKRAAAFGIAVSGSSVGGVVFPIALSKMLNDSSLGFEWSIRVMGFVMIPLMTFSCIAVQPRLPSRKTSFFLVAPFKDSLYLLIIGSLFFIFIGMFSPLFFLPSYAVTRGMDVTLASYLLAITNAASTFGRIIPGILADKYGRLNMYSLGGLSTGIVIFCMNQAKSNAGLIVYAVAFGFTSGTIISGVSAAFTLVTKDPRNNGTYMGTGLAISSFAALIGPPVNGALVDRYGGFFQVSVFSGVMVLVGGCLGLLGKFKTSQGIFGNV</sequence>
<comment type="subcellular location">
    <subcellularLocation>
        <location evidence="1">Membrane</location>
        <topology evidence="1">Multi-pass membrane protein</topology>
    </subcellularLocation>
</comment>
<feature type="transmembrane region" description="Helical" evidence="5">
    <location>
        <begin position="401"/>
        <end position="422"/>
    </location>
</feature>
<dbReference type="PANTHER" id="PTHR11360:SF319">
    <property type="entry name" value="MAJOR FACILITATOR SUPERFAMILY (MFS) PROFILE DOMAIN-CONTAINING PROTEIN"/>
    <property type="match status" value="1"/>
</dbReference>
<keyword evidence="5" id="KW-0472">Membrane</keyword>
<feature type="domain" description="Major facilitator superfamily (MFS) profile" evidence="6">
    <location>
        <begin position="247"/>
        <end position="435"/>
    </location>
</feature>
<keyword evidence="8" id="KW-1185">Reference proteome</keyword>
<evidence type="ECO:0000259" key="6">
    <source>
        <dbReference type="PROSITE" id="PS50850"/>
    </source>
</evidence>
<feature type="compositionally biased region" description="Basic and acidic residues" evidence="4">
    <location>
        <begin position="1"/>
        <end position="14"/>
    </location>
</feature>
<feature type="transmembrane region" description="Helical" evidence="5">
    <location>
        <begin position="338"/>
        <end position="363"/>
    </location>
</feature>
<evidence type="ECO:0000313" key="8">
    <source>
        <dbReference type="Proteomes" id="UP000622797"/>
    </source>
</evidence>
<gene>
    <name evidence="7" type="ORF">FSARC_3457</name>
</gene>
<feature type="transmembrane region" description="Helical" evidence="5">
    <location>
        <begin position="147"/>
        <end position="168"/>
    </location>
</feature>
<dbReference type="InterPro" id="IPR050327">
    <property type="entry name" value="Proton-linked_MCT"/>
</dbReference>
<organism evidence="7 8">
    <name type="scientific">Fusarium sarcochroum</name>
    <dbReference type="NCBI Taxonomy" id="1208366"/>
    <lineage>
        <taxon>Eukaryota</taxon>
        <taxon>Fungi</taxon>
        <taxon>Dikarya</taxon>
        <taxon>Ascomycota</taxon>
        <taxon>Pezizomycotina</taxon>
        <taxon>Sordariomycetes</taxon>
        <taxon>Hypocreomycetidae</taxon>
        <taxon>Hypocreales</taxon>
        <taxon>Nectriaceae</taxon>
        <taxon>Fusarium</taxon>
        <taxon>Fusarium lateritium species complex</taxon>
    </lineage>
</organism>
<proteinExistence type="inferred from homology"/>
<feature type="transmembrane region" description="Helical" evidence="5">
    <location>
        <begin position="248"/>
        <end position="269"/>
    </location>
</feature>
<dbReference type="OrthoDB" id="6499973at2759"/>
<keyword evidence="3" id="KW-0325">Glycoprotein</keyword>
<feature type="transmembrane region" description="Helical" evidence="5">
    <location>
        <begin position="207"/>
        <end position="227"/>
    </location>
</feature>
<dbReference type="InterPro" id="IPR020846">
    <property type="entry name" value="MFS_dom"/>
</dbReference>
<feature type="region of interest" description="Disordered" evidence="4">
    <location>
        <begin position="1"/>
        <end position="36"/>
    </location>
</feature>